<dbReference type="EMBL" id="CM035426">
    <property type="protein sequence ID" value="KAH7315343.1"/>
    <property type="molecule type" value="Genomic_DNA"/>
</dbReference>
<reference evidence="1" key="1">
    <citation type="submission" date="2021-08" db="EMBL/GenBank/DDBJ databases">
        <title>WGS assembly of Ceratopteris richardii.</title>
        <authorList>
            <person name="Marchant D.B."/>
            <person name="Chen G."/>
            <person name="Jenkins J."/>
            <person name="Shu S."/>
            <person name="Leebens-Mack J."/>
            <person name="Grimwood J."/>
            <person name="Schmutz J."/>
            <person name="Soltis P."/>
            <person name="Soltis D."/>
            <person name="Chen Z.-H."/>
        </authorList>
    </citation>
    <scope>NUCLEOTIDE SEQUENCE</scope>
    <source>
        <strain evidence="1">Whitten #5841</strain>
        <tissue evidence="1">Leaf</tissue>
    </source>
</reference>
<gene>
    <name evidence="1" type="ORF">KP509_21G045500</name>
</gene>
<comment type="caution">
    <text evidence="1">The sequence shown here is derived from an EMBL/GenBank/DDBJ whole genome shotgun (WGS) entry which is preliminary data.</text>
</comment>
<evidence type="ECO:0000313" key="2">
    <source>
        <dbReference type="Proteomes" id="UP000825935"/>
    </source>
</evidence>
<dbReference type="Proteomes" id="UP000825935">
    <property type="component" value="Chromosome 21"/>
</dbReference>
<accession>A0A8T2SCK9</accession>
<dbReference type="AlphaFoldDB" id="A0A8T2SCK9"/>
<keyword evidence="2" id="KW-1185">Reference proteome</keyword>
<name>A0A8T2SCK9_CERRI</name>
<sequence length="110" mass="13490">MTTSYRQSLLQRMTIGDLHSRSALPNTCIQLWGRNHFTKNIRGRHIEGVLMAQKHIKYCPIENWTMHRNECLYSREFCVHVYTRLQFTQRRTYFKVFLMMDRYSKQHFKE</sequence>
<proteinExistence type="predicted"/>
<organism evidence="1 2">
    <name type="scientific">Ceratopteris richardii</name>
    <name type="common">Triangle waterfern</name>
    <dbReference type="NCBI Taxonomy" id="49495"/>
    <lineage>
        <taxon>Eukaryota</taxon>
        <taxon>Viridiplantae</taxon>
        <taxon>Streptophyta</taxon>
        <taxon>Embryophyta</taxon>
        <taxon>Tracheophyta</taxon>
        <taxon>Polypodiopsida</taxon>
        <taxon>Polypodiidae</taxon>
        <taxon>Polypodiales</taxon>
        <taxon>Pteridineae</taxon>
        <taxon>Pteridaceae</taxon>
        <taxon>Parkerioideae</taxon>
        <taxon>Ceratopteris</taxon>
    </lineage>
</organism>
<protein>
    <submittedName>
        <fullName evidence="1">Uncharacterized protein</fullName>
    </submittedName>
</protein>
<evidence type="ECO:0000313" key="1">
    <source>
        <dbReference type="EMBL" id="KAH7315343.1"/>
    </source>
</evidence>